<organism evidence="4 5">
    <name type="scientific">Oceanobacillus indicireducens</name>
    <dbReference type="NCBI Taxonomy" id="1004261"/>
    <lineage>
        <taxon>Bacteria</taxon>
        <taxon>Bacillati</taxon>
        <taxon>Bacillota</taxon>
        <taxon>Bacilli</taxon>
        <taxon>Bacillales</taxon>
        <taxon>Bacillaceae</taxon>
        <taxon>Oceanobacillus</taxon>
    </lineage>
</organism>
<feature type="transmembrane region" description="Helical" evidence="3">
    <location>
        <begin position="7"/>
        <end position="24"/>
    </location>
</feature>
<proteinExistence type="predicted"/>
<feature type="active site" description="Proton donor/acceptor" evidence="2">
    <location>
        <position position="119"/>
    </location>
</feature>
<dbReference type="InterPro" id="IPR005754">
    <property type="entry name" value="Sortase"/>
</dbReference>
<dbReference type="GO" id="GO:0016787">
    <property type="term" value="F:hydrolase activity"/>
    <property type="evidence" value="ECO:0007669"/>
    <property type="project" value="UniProtKB-KW"/>
</dbReference>
<keyword evidence="5" id="KW-1185">Reference proteome</keyword>
<feature type="active site" description="Acyl-thioester intermediate" evidence="2">
    <location>
        <position position="176"/>
    </location>
</feature>
<dbReference type="InterPro" id="IPR053525">
    <property type="entry name" value="Sortase_D"/>
</dbReference>
<sequence>MKLLSYLLMIAGIVVLFFGGYQWYTTTTAQSEATAEAQAMIDERDLSRKTEADEFDAIAAAENYDPNTGETAGILHIPALEADLPIIEGTHEDDLARGVGHYRGTAYPLQNEQIVLSGHRDTVFRRMGELEIGDHLVLKMDYGDFTYEIKETKIVDADDRTIIVPHGEEVLTLTTCYPFNFVGYAPDRYIMYAYPVKTQDE</sequence>
<reference evidence="4" key="2">
    <citation type="submission" date="2020-09" db="EMBL/GenBank/DDBJ databases">
        <authorList>
            <person name="Sun Q."/>
            <person name="Ohkuma M."/>
        </authorList>
    </citation>
    <scope>NUCLEOTIDE SEQUENCE</scope>
    <source>
        <strain evidence="4">JCM 17251</strain>
    </source>
</reference>
<keyword evidence="1" id="KW-0378">Hydrolase</keyword>
<dbReference type="RefSeq" id="WP_188856289.1">
    <property type="nucleotide sequence ID" value="NZ_BMOS01000005.1"/>
</dbReference>
<name>A0A917XTT3_9BACI</name>
<evidence type="ECO:0000256" key="1">
    <source>
        <dbReference type="ARBA" id="ARBA00022801"/>
    </source>
</evidence>
<evidence type="ECO:0008006" key="6">
    <source>
        <dbReference type="Google" id="ProtNLM"/>
    </source>
</evidence>
<dbReference type="Gene3D" id="2.40.260.10">
    <property type="entry name" value="Sortase"/>
    <property type="match status" value="1"/>
</dbReference>
<keyword evidence="3" id="KW-0812">Transmembrane</keyword>
<accession>A0A917XTT3</accession>
<keyword evidence="3" id="KW-1133">Transmembrane helix</keyword>
<evidence type="ECO:0000313" key="4">
    <source>
        <dbReference type="EMBL" id="GGN53561.1"/>
    </source>
</evidence>
<reference evidence="4" key="1">
    <citation type="journal article" date="2014" name="Int. J. Syst. Evol. Microbiol.">
        <title>Complete genome sequence of Corynebacterium casei LMG S-19264T (=DSM 44701T), isolated from a smear-ripened cheese.</title>
        <authorList>
            <consortium name="US DOE Joint Genome Institute (JGI-PGF)"/>
            <person name="Walter F."/>
            <person name="Albersmeier A."/>
            <person name="Kalinowski J."/>
            <person name="Ruckert C."/>
        </authorList>
    </citation>
    <scope>NUCLEOTIDE SEQUENCE</scope>
    <source>
        <strain evidence="4">JCM 17251</strain>
    </source>
</reference>
<dbReference type="InterPro" id="IPR041999">
    <property type="entry name" value="Sortase_D_1"/>
</dbReference>
<dbReference type="Proteomes" id="UP000624041">
    <property type="component" value="Unassembled WGS sequence"/>
</dbReference>
<dbReference type="EMBL" id="BMOS01000005">
    <property type="protein sequence ID" value="GGN53561.1"/>
    <property type="molecule type" value="Genomic_DNA"/>
</dbReference>
<dbReference type="CDD" id="cd05828">
    <property type="entry name" value="Sortase_D_1"/>
    <property type="match status" value="1"/>
</dbReference>
<dbReference type="NCBIfam" id="TIGR01076">
    <property type="entry name" value="sortase_fam"/>
    <property type="match status" value="1"/>
</dbReference>
<protein>
    <recommendedName>
        <fullName evidence="6">Class D sortase</fullName>
    </recommendedName>
</protein>
<evidence type="ECO:0000313" key="5">
    <source>
        <dbReference type="Proteomes" id="UP000624041"/>
    </source>
</evidence>
<gene>
    <name evidence="4" type="primary">yhcS</name>
    <name evidence="4" type="ORF">GCM10007971_10150</name>
</gene>
<dbReference type="SUPFAM" id="SSF63817">
    <property type="entry name" value="Sortase"/>
    <property type="match status" value="1"/>
</dbReference>
<dbReference type="AlphaFoldDB" id="A0A917XTT3"/>
<evidence type="ECO:0000256" key="2">
    <source>
        <dbReference type="PIRSR" id="PIRSR605754-1"/>
    </source>
</evidence>
<dbReference type="NCBIfam" id="NF033746">
    <property type="entry name" value="class_D_sortase"/>
    <property type="match status" value="1"/>
</dbReference>
<dbReference type="Pfam" id="PF04203">
    <property type="entry name" value="Sortase"/>
    <property type="match status" value="1"/>
</dbReference>
<comment type="caution">
    <text evidence="4">The sequence shown here is derived from an EMBL/GenBank/DDBJ whole genome shotgun (WGS) entry which is preliminary data.</text>
</comment>
<dbReference type="InterPro" id="IPR023365">
    <property type="entry name" value="Sortase_dom-sf"/>
</dbReference>
<evidence type="ECO:0000256" key="3">
    <source>
        <dbReference type="SAM" id="Phobius"/>
    </source>
</evidence>
<keyword evidence="3" id="KW-0472">Membrane</keyword>